<dbReference type="OrthoDB" id="9806238at2"/>
<feature type="chain" id="PRO_5015678278" description="RHS repeat-associated core domain-containing protein" evidence="2">
    <location>
        <begin position="28"/>
        <end position="1773"/>
    </location>
</feature>
<accession>A0A2S0VPP3</accession>
<feature type="region of interest" description="Disordered" evidence="1">
    <location>
        <begin position="74"/>
        <end position="93"/>
    </location>
</feature>
<dbReference type="PANTHER" id="PTHR32305">
    <property type="match status" value="1"/>
</dbReference>
<keyword evidence="2" id="KW-0732">Signal</keyword>
<gene>
    <name evidence="3" type="ORF">C2869_06840</name>
</gene>
<dbReference type="RefSeq" id="WP_108602241.1">
    <property type="nucleotide sequence ID" value="NZ_CP026604.1"/>
</dbReference>
<evidence type="ECO:0000313" key="4">
    <source>
        <dbReference type="Proteomes" id="UP000244441"/>
    </source>
</evidence>
<protein>
    <recommendedName>
        <fullName evidence="5">RHS repeat-associated core domain-containing protein</fullName>
    </recommendedName>
</protein>
<dbReference type="EMBL" id="CP026604">
    <property type="protein sequence ID" value="AWB66169.1"/>
    <property type="molecule type" value="Genomic_DNA"/>
</dbReference>
<evidence type="ECO:0000256" key="2">
    <source>
        <dbReference type="SAM" id="SignalP"/>
    </source>
</evidence>
<sequence length="1773" mass="196128">MNGIIKTKLILKAIVVASSFIALNVNAKNITLNPVEENSAVTPMSATELPEISKVEDKESMVAKTGANLELAADKGASEKRTKQNKSPTTAKGLPKGIYFNDIDYIPGYAANHIDSKHFQSKQVSPLSADVFGDTINPLTGELSIRVTDISIPGNSHLPVEITRRKDDIHANGTDDPNYKGPNVPNIGPFTLELPHLTTRVFRPNYMPTLGVYDGNNYVTGQKLGWPKDRCSNLLLKTFKTSSNLRYAESGLEQIRPVDLEHHAGDFFQGVTLNVTGNWGEQLMYPMDDIDYGSVSPSYVTKSNWKFECMDNSASDGGQGFRGIAPNGDVYEFKELYYTETSAVAPDFRAVDEAGYTGLGKGPTFQAVLFATKVTDVHGNTVQYDYVDGKLDSIYASDGRRIDVTYNSSEVTITAHGKTWRYKPEGDGYSVYLPSEANAERKWIYKMYSGDLLTAYGYEPSTFGDEDTGMIVFEGPCSTLGGDYSLAEITHPSGMTATFTPRKKGTNSPFGEVEKRILTTTMSAMTHKKFSSDDKLCDGILPKTSSSDRPYASVKYSVPVGKKVVTGPGLSPMTWYYGYEEGEVIKNSVGREVVEDTSPEDPNASKVPVGNRVKRFTNDLAKPTTRRSIIDPDGNLTVLHVNRQHNALYGQVEQVDYYGRSDIAAPYNDSESYTIQTNGALYNYGFSQKTIKNHYGVSTRLGEHWLYHDIGTRPGLWPRPSINIDTSQHKPLLFHREIIQGATYNTVYAYDDDPISSTYSYQLPTKIQRYSNLSYKLECGGCNSEESMVQEEETTYKHLKDKWVIGLIEKVNIGTLSNKSTTLKNVYKNNSPLIDKVYKFDKLVQTNNEYHSDGNLKKVTYNATPARVLTYTDYKNGIARKVEQPGTAENPISYLHTAVDDFGQITKITDFTTQTDINSVIEGCTTFDYDFAFRLSLINPCDFAEAGNEPDKHSNLASTTISYSKGSSSLGYALKKSTTKGDFRAEVLYDAMLRPIQSKTWDATSSTPAVYINSEYNSNGLVTFKSRPSHISNSTNGISSTYNGVGELTKTTDSETNLETIYYIYGSSSQVIHPNGSTTVSYYLGLGSPARDVLIFSTTYNSEGWGLTSIEVEEFTHLLQPQIISHDPAGYDYDETDTVLSPKITEYRSYDGPNLCKTSRNEIGTKWYGHNALGDVTWAELGGDYTTEHGCKSAASSGNSIDFTYDERGNVSQIDYPDDTPDKVYKYNQNNMVTQVSLGDVTRNFDYRDELLTEEKITIDDKALALSYLYDKHKNVKRVTYPSGEKVYFDYNSMGQAITAGFFAYDAVYHPNGALKSHYYGNGVQFEVTLNSKGLSERQTESSDGLGMIVDTAQTYDVHNNLKTLTDYVDQRYNLSLRYDGADRLRYIDDSFNGTGEIKYDSIGNIVQKRIGNQTIDYHYNANNQLDYVSNGYAKDYDYDEHGNVTSDGSFTFTYNLGGQMVKAYNSSTTNDYLYDEAGKRVKVASSQAGDSYSMYGQGGKLMYRFTKGKHIDYIYLGNKLVSRLESLAEGSASLSSGNGVERMHYKPFGETIEAPKDEAGYTGHKFDTDLGLSYMQARYYDPVIGRFYSNDPVGFTGEIDTFNRYSYVANNPFKYTDPNGEEKIIVGVGVDAMLIAGVRAGFSVSFDTENLELGGGYNVGPRLGVGLGVGGSFGISQSENEPAKSESTHDIAVSADATVAHKSYGGDIMSEKVIKDEITTQLSQGDGGTGGKSDKPSKGKLGLSASIGVEFRGEQTTDVIAKSYEYVKNLFE</sequence>
<organism evidence="3 4">
    <name type="scientific">Saccharobesus litoralis</name>
    <dbReference type="NCBI Taxonomy" id="2172099"/>
    <lineage>
        <taxon>Bacteria</taxon>
        <taxon>Pseudomonadati</taxon>
        <taxon>Pseudomonadota</taxon>
        <taxon>Gammaproteobacteria</taxon>
        <taxon>Alteromonadales</taxon>
        <taxon>Alteromonadaceae</taxon>
        <taxon>Saccharobesus</taxon>
    </lineage>
</organism>
<dbReference type="Gene3D" id="2.180.10.10">
    <property type="entry name" value="RHS repeat-associated core"/>
    <property type="match status" value="2"/>
</dbReference>
<evidence type="ECO:0000313" key="3">
    <source>
        <dbReference type="EMBL" id="AWB66169.1"/>
    </source>
</evidence>
<evidence type="ECO:0000256" key="1">
    <source>
        <dbReference type="SAM" id="MobiDB-lite"/>
    </source>
</evidence>
<evidence type="ECO:0008006" key="5">
    <source>
        <dbReference type="Google" id="ProtNLM"/>
    </source>
</evidence>
<dbReference type="NCBIfam" id="TIGR03696">
    <property type="entry name" value="Rhs_assc_core"/>
    <property type="match status" value="1"/>
</dbReference>
<dbReference type="PANTHER" id="PTHR32305:SF15">
    <property type="entry name" value="PROTEIN RHSA-RELATED"/>
    <property type="match status" value="1"/>
</dbReference>
<reference evidence="3 4" key="1">
    <citation type="submission" date="2018-01" db="EMBL/GenBank/DDBJ databases">
        <title>Genome sequence of a Cantenovulum-like bacteria.</title>
        <authorList>
            <person name="Tan W.R."/>
            <person name="Lau N.-S."/>
            <person name="Go F."/>
            <person name="Amirul A.-A.A."/>
        </authorList>
    </citation>
    <scope>NUCLEOTIDE SEQUENCE [LARGE SCALE GENOMIC DNA]</scope>
    <source>
        <strain evidence="3 4">CCB-QB4</strain>
    </source>
</reference>
<feature type="signal peptide" evidence="2">
    <location>
        <begin position="1"/>
        <end position="27"/>
    </location>
</feature>
<dbReference type="InterPro" id="IPR022385">
    <property type="entry name" value="Rhs_assc_core"/>
</dbReference>
<name>A0A2S0VPP3_9ALTE</name>
<dbReference type="KEGG" id="cate:C2869_06840"/>
<dbReference type="Proteomes" id="UP000244441">
    <property type="component" value="Chromosome"/>
</dbReference>
<proteinExistence type="predicted"/>
<dbReference type="InterPro" id="IPR050708">
    <property type="entry name" value="T6SS_VgrG/RHS"/>
</dbReference>
<keyword evidence="4" id="KW-1185">Reference proteome</keyword>